<dbReference type="GO" id="GO:0005891">
    <property type="term" value="C:voltage-gated calcium channel complex"/>
    <property type="evidence" value="ECO:0007669"/>
    <property type="project" value="InterPro"/>
</dbReference>
<dbReference type="Pfam" id="PF00520">
    <property type="entry name" value="Ion_trans"/>
    <property type="match status" value="1"/>
</dbReference>
<dbReference type="EMBL" id="GL887663">
    <property type="protein sequence ID" value="EGI70475.1"/>
    <property type="molecule type" value="Genomic_DNA"/>
</dbReference>
<reference evidence="18" key="1">
    <citation type="submission" date="2011-02" db="EMBL/GenBank/DDBJ databases">
        <title>The genome of the leaf-cutting ant Acromyrmex echinatior suggests key adaptations to social evolution and fungus farming.</title>
        <authorList>
            <person name="Nygaard S."/>
            <person name="Zhang G."/>
        </authorList>
    </citation>
    <scope>NUCLEOTIDE SEQUENCE</scope>
</reference>
<name>F4W5P5_ACREC</name>
<dbReference type="AlphaFoldDB" id="F4W5P5"/>
<proteinExistence type="inferred from homology"/>
<dbReference type="OrthoDB" id="431720at2759"/>
<evidence type="ECO:0000256" key="4">
    <source>
        <dbReference type="ARBA" id="ARBA00022673"/>
    </source>
</evidence>
<dbReference type="PRINTS" id="PR00167">
    <property type="entry name" value="CACHANNEL"/>
</dbReference>
<feature type="transmembrane region" description="Helical" evidence="16">
    <location>
        <begin position="125"/>
        <end position="147"/>
    </location>
</feature>
<dbReference type="InterPro" id="IPR050599">
    <property type="entry name" value="VDCC_alpha-1_subunit"/>
</dbReference>
<dbReference type="PANTHER" id="PTHR45628">
    <property type="entry name" value="VOLTAGE-DEPENDENT CALCIUM CHANNEL TYPE A SUBUNIT ALPHA-1"/>
    <property type="match status" value="1"/>
</dbReference>
<accession>F4W5P5</accession>
<keyword evidence="6 13" id="KW-0106">Calcium</keyword>
<gene>
    <name evidence="18" type="ORF">G5I_00743</name>
</gene>
<dbReference type="InterPro" id="IPR002077">
    <property type="entry name" value="VDCCAlpha1"/>
</dbReference>
<keyword evidence="8 16" id="KW-1133">Transmembrane helix</keyword>
<dbReference type="GO" id="GO:0007268">
    <property type="term" value="P:chemical synaptic transmission"/>
    <property type="evidence" value="ECO:0007669"/>
    <property type="project" value="TreeGrafter"/>
</dbReference>
<feature type="domain" description="Ion transport" evidence="17">
    <location>
        <begin position="3"/>
        <end position="157"/>
    </location>
</feature>
<evidence type="ECO:0000256" key="12">
    <source>
        <dbReference type="ARBA" id="ARBA00023303"/>
    </source>
</evidence>
<evidence type="ECO:0000256" key="2">
    <source>
        <dbReference type="ARBA" id="ARBA00022448"/>
    </source>
</evidence>
<evidence type="ECO:0000256" key="16">
    <source>
        <dbReference type="SAM" id="Phobius"/>
    </source>
</evidence>
<dbReference type="GO" id="GO:0045202">
    <property type="term" value="C:synapse"/>
    <property type="evidence" value="ECO:0007669"/>
    <property type="project" value="GOC"/>
</dbReference>
<evidence type="ECO:0000256" key="6">
    <source>
        <dbReference type="ARBA" id="ARBA00022837"/>
    </source>
</evidence>
<feature type="glycosylation site" description="N-linked (GlcNAc...) asparagine" evidence="14">
    <location>
        <position position="71"/>
    </location>
</feature>
<feature type="transmembrane region" description="Helical" evidence="16">
    <location>
        <begin position="6"/>
        <end position="26"/>
    </location>
</feature>
<evidence type="ECO:0000256" key="14">
    <source>
        <dbReference type="PIRSR" id="PIRSR602077-3"/>
    </source>
</evidence>
<evidence type="ECO:0000256" key="11">
    <source>
        <dbReference type="ARBA" id="ARBA00023180"/>
    </source>
</evidence>
<evidence type="ECO:0000256" key="10">
    <source>
        <dbReference type="ARBA" id="ARBA00023136"/>
    </source>
</evidence>
<keyword evidence="19" id="KW-1185">Reference proteome</keyword>
<comment type="subcellular location">
    <subcellularLocation>
        <location evidence="1 15">Membrane</location>
        <topology evidence="1 15">Multi-pass membrane protein</topology>
    </subcellularLocation>
</comment>
<evidence type="ECO:0000313" key="19">
    <source>
        <dbReference type="Proteomes" id="UP000007755"/>
    </source>
</evidence>
<feature type="transmembrane region" description="Helical" evidence="16">
    <location>
        <begin position="92"/>
        <end position="113"/>
    </location>
</feature>
<dbReference type="Gene3D" id="1.10.287.70">
    <property type="match status" value="1"/>
</dbReference>
<dbReference type="InParanoid" id="F4W5P5"/>
<dbReference type="SUPFAM" id="SSF81324">
    <property type="entry name" value="Voltage-gated potassium channels"/>
    <property type="match status" value="1"/>
</dbReference>
<evidence type="ECO:0000313" key="18">
    <source>
        <dbReference type="EMBL" id="EGI70475.1"/>
    </source>
</evidence>
<keyword evidence="5 16" id="KW-0812">Transmembrane</keyword>
<dbReference type="GO" id="GO:0008331">
    <property type="term" value="F:high voltage-gated calcium channel activity"/>
    <property type="evidence" value="ECO:0007669"/>
    <property type="project" value="TreeGrafter"/>
</dbReference>
<dbReference type="InterPro" id="IPR005821">
    <property type="entry name" value="Ion_trans_dom"/>
</dbReference>
<keyword evidence="13" id="KW-0479">Metal-binding</keyword>
<sequence length="195" mass="21724">MAPLLQIGLLVLFAIVIFAIIGLEFYSGTLHKTCYSIKDISVIIKEGEMPSPCSADNKNDAPPGSHVCDANVSTCMDHWEGPNSGITSFDNIGFAMLTVFQCITMEGWTAILYWTNDAIGNRYNWIYFIPLIILGSFFMLNLVLGVLSGEFSNERARVERRAAYRKAKSKRLFTTAFSSYLKWITQAGLQLTDVA</sequence>
<keyword evidence="10 16" id="KW-0472">Membrane</keyword>
<keyword evidence="2" id="KW-0813">Transport</keyword>
<dbReference type="GO" id="GO:0046872">
    <property type="term" value="F:metal ion binding"/>
    <property type="evidence" value="ECO:0007669"/>
    <property type="project" value="UniProtKB-KW"/>
</dbReference>
<evidence type="ECO:0000256" key="15">
    <source>
        <dbReference type="RuleBase" id="RU003808"/>
    </source>
</evidence>
<evidence type="ECO:0000256" key="8">
    <source>
        <dbReference type="ARBA" id="ARBA00022989"/>
    </source>
</evidence>
<protein>
    <submittedName>
        <fullName evidence="18">Voltage-dependent calcium channel type A subunit alpha-1</fullName>
    </submittedName>
</protein>
<evidence type="ECO:0000256" key="13">
    <source>
        <dbReference type="PIRSR" id="PIRSR602077-1"/>
    </source>
</evidence>
<organism evidence="19">
    <name type="scientific">Acromyrmex echinatior</name>
    <name type="common">Panamanian leafcutter ant</name>
    <name type="synonym">Acromyrmex octospinosus echinatior</name>
    <dbReference type="NCBI Taxonomy" id="103372"/>
    <lineage>
        <taxon>Eukaryota</taxon>
        <taxon>Metazoa</taxon>
        <taxon>Ecdysozoa</taxon>
        <taxon>Arthropoda</taxon>
        <taxon>Hexapoda</taxon>
        <taxon>Insecta</taxon>
        <taxon>Pterygota</taxon>
        <taxon>Neoptera</taxon>
        <taxon>Endopterygota</taxon>
        <taxon>Hymenoptera</taxon>
        <taxon>Apocrita</taxon>
        <taxon>Aculeata</taxon>
        <taxon>Formicoidea</taxon>
        <taxon>Formicidae</taxon>
        <taxon>Myrmicinae</taxon>
        <taxon>Acromyrmex</taxon>
    </lineage>
</organism>
<dbReference type="STRING" id="103372.F4W5P5"/>
<dbReference type="Gene3D" id="6.10.250.2500">
    <property type="match status" value="1"/>
</dbReference>
<evidence type="ECO:0000256" key="9">
    <source>
        <dbReference type="ARBA" id="ARBA00023065"/>
    </source>
</evidence>
<keyword evidence="11 14" id="KW-0325">Glycoprotein</keyword>
<comment type="similarity">
    <text evidence="15">Belongs to the calcium channel alpha-1 subunit (TC 1.A.1.11) family.</text>
</comment>
<dbReference type="GO" id="GO:0098703">
    <property type="term" value="P:calcium ion import across plasma membrane"/>
    <property type="evidence" value="ECO:0007669"/>
    <property type="project" value="TreeGrafter"/>
</dbReference>
<dbReference type="Proteomes" id="UP000007755">
    <property type="component" value="Unassembled WGS sequence"/>
</dbReference>
<keyword evidence="12" id="KW-0407">Ion channel</keyword>
<evidence type="ECO:0000256" key="3">
    <source>
        <dbReference type="ARBA" id="ARBA00022568"/>
    </source>
</evidence>
<feature type="binding site" evidence="13">
    <location>
        <position position="106"/>
    </location>
    <ligand>
        <name>Ca(2+)</name>
        <dbReference type="ChEBI" id="CHEBI:29108"/>
    </ligand>
</feature>
<evidence type="ECO:0000256" key="1">
    <source>
        <dbReference type="ARBA" id="ARBA00004141"/>
    </source>
</evidence>
<evidence type="ECO:0000256" key="5">
    <source>
        <dbReference type="ARBA" id="ARBA00022692"/>
    </source>
</evidence>
<evidence type="ECO:0000259" key="17">
    <source>
        <dbReference type="Pfam" id="PF00520"/>
    </source>
</evidence>
<dbReference type="FunFam" id="1.10.287.70:FF:000007">
    <property type="entry name" value="Voltage-dependent L-type calcium channel subunit alpha"/>
    <property type="match status" value="1"/>
</dbReference>
<keyword evidence="4 15" id="KW-0107">Calcium channel</keyword>
<dbReference type="eggNOG" id="KOG2301">
    <property type="taxonomic scope" value="Eukaryota"/>
</dbReference>
<keyword evidence="3 15" id="KW-0109">Calcium transport</keyword>
<dbReference type="PANTHER" id="PTHR45628:SF7">
    <property type="entry name" value="VOLTAGE-DEPENDENT CALCIUM CHANNEL TYPE A SUBUNIT ALPHA-1"/>
    <property type="match status" value="1"/>
</dbReference>
<keyword evidence="9" id="KW-0406">Ion transport</keyword>
<evidence type="ECO:0000256" key="7">
    <source>
        <dbReference type="ARBA" id="ARBA00022882"/>
    </source>
</evidence>
<keyword evidence="7 15" id="KW-0851">Voltage-gated channel</keyword>